<organism evidence="7 8">
    <name type="scientific">Symbiochloris irregularis</name>
    <dbReference type="NCBI Taxonomy" id="706552"/>
    <lineage>
        <taxon>Eukaryota</taxon>
        <taxon>Viridiplantae</taxon>
        <taxon>Chlorophyta</taxon>
        <taxon>core chlorophytes</taxon>
        <taxon>Trebouxiophyceae</taxon>
        <taxon>Trebouxiales</taxon>
        <taxon>Trebouxiaceae</taxon>
        <taxon>Symbiochloris</taxon>
    </lineage>
</organism>
<keyword evidence="8" id="KW-1185">Reference proteome</keyword>
<gene>
    <name evidence="7" type="ORF">WJX73_000997</name>
</gene>
<feature type="transmembrane region" description="Helical" evidence="6">
    <location>
        <begin position="151"/>
        <end position="170"/>
    </location>
</feature>
<dbReference type="AlphaFoldDB" id="A0AAW1NUG1"/>
<reference evidence="7 8" key="1">
    <citation type="journal article" date="2024" name="Nat. Commun.">
        <title>Phylogenomics reveals the evolutionary origins of lichenization in chlorophyte algae.</title>
        <authorList>
            <person name="Puginier C."/>
            <person name="Libourel C."/>
            <person name="Otte J."/>
            <person name="Skaloud P."/>
            <person name="Haon M."/>
            <person name="Grisel S."/>
            <person name="Petersen M."/>
            <person name="Berrin J.G."/>
            <person name="Delaux P.M."/>
            <person name="Dal Grande F."/>
            <person name="Keller J."/>
        </authorList>
    </citation>
    <scope>NUCLEOTIDE SEQUENCE [LARGE SCALE GENOMIC DNA]</scope>
    <source>
        <strain evidence="7 8">SAG 2036</strain>
    </source>
</reference>
<protein>
    <submittedName>
        <fullName evidence="7">Uncharacterized protein</fullName>
    </submittedName>
</protein>
<proteinExistence type="predicted"/>
<dbReference type="PANTHER" id="PTHR23051:SF0">
    <property type="entry name" value="SOLUTE CARRIER FAMILY 35 MEMBER F5"/>
    <property type="match status" value="1"/>
</dbReference>
<dbReference type="Proteomes" id="UP001465755">
    <property type="component" value="Unassembled WGS sequence"/>
</dbReference>
<evidence type="ECO:0000256" key="4">
    <source>
        <dbReference type="ARBA" id="ARBA00023136"/>
    </source>
</evidence>
<evidence type="ECO:0000256" key="1">
    <source>
        <dbReference type="ARBA" id="ARBA00004141"/>
    </source>
</evidence>
<dbReference type="InterPro" id="IPR037185">
    <property type="entry name" value="EmrE-like"/>
</dbReference>
<dbReference type="PANTHER" id="PTHR23051">
    <property type="entry name" value="SOLUTE CARRIER FAMILY 35, MEMBER F5"/>
    <property type="match status" value="1"/>
</dbReference>
<dbReference type="EMBL" id="JALJOQ010000132">
    <property type="protein sequence ID" value="KAK9794951.1"/>
    <property type="molecule type" value="Genomic_DNA"/>
</dbReference>
<name>A0AAW1NUG1_9CHLO</name>
<keyword evidence="2 6" id="KW-0812">Transmembrane</keyword>
<evidence type="ECO:0000313" key="8">
    <source>
        <dbReference type="Proteomes" id="UP001465755"/>
    </source>
</evidence>
<feature type="transmembrane region" description="Helical" evidence="6">
    <location>
        <begin position="67"/>
        <end position="86"/>
    </location>
</feature>
<evidence type="ECO:0000256" key="6">
    <source>
        <dbReference type="SAM" id="Phobius"/>
    </source>
</evidence>
<dbReference type="GO" id="GO:0016020">
    <property type="term" value="C:membrane"/>
    <property type="evidence" value="ECO:0007669"/>
    <property type="project" value="UniProtKB-SubCell"/>
</dbReference>
<evidence type="ECO:0000313" key="7">
    <source>
        <dbReference type="EMBL" id="KAK9794951.1"/>
    </source>
</evidence>
<feature type="transmembrane region" description="Helical" evidence="6">
    <location>
        <begin position="34"/>
        <end position="55"/>
    </location>
</feature>
<feature type="transmembrane region" description="Helical" evidence="6">
    <location>
        <begin position="288"/>
        <end position="307"/>
    </location>
</feature>
<dbReference type="SUPFAM" id="SSF103481">
    <property type="entry name" value="Multidrug resistance efflux transporter EmrE"/>
    <property type="match status" value="1"/>
</dbReference>
<comment type="subcellular location">
    <subcellularLocation>
        <location evidence="1">Membrane</location>
        <topology evidence="1">Multi-pass membrane protein</topology>
    </subcellularLocation>
</comment>
<feature type="transmembrane region" description="Helical" evidence="6">
    <location>
        <begin position="246"/>
        <end position="276"/>
    </location>
</feature>
<evidence type="ECO:0000256" key="5">
    <source>
        <dbReference type="SAM" id="MobiDB-lite"/>
    </source>
</evidence>
<feature type="transmembrane region" description="Helical" evidence="6">
    <location>
        <begin position="182"/>
        <end position="201"/>
    </location>
</feature>
<comment type="caution">
    <text evidence="7">The sequence shown here is derived from an EMBL/GenBank/DDBJ whole genome shotgun (WGS) entry which is preliminary data.</text>
</comment>
<keyword evidence="4 6" id="KW-0472">Membrane</keyword>
<feature type="region of interest" description="Disordered" evidence="5">
    <location>
        <begin position="95"/>
        <end position="114"/>
    </location>
</feature>
<feature type="transmembrane region" description="Helical" evidence="6">
    <location>
        <begin position="208"/>
        <end position="226"/>
    </location>
</feature>
<sequence>MLPEGSAGSSFRNNRAALKPLQWWQAIAVERRRWAVGILLIVSVSIIWVAASFVVQAVESEGLHPFLLSYIANSLFIVYLPLHWVISKTKKSPQERSRRSTDDVEEDDAEASALQRTTSLPKSDHLGEEHAHHQSQRDRSFWGPFRDKKTLQAAVVVAPLWFLAQFTFNLSLHMTSVTSNTILSSTSSLFTYGMSCAFALERLALRKLVFILLCVAGAGLVGYLTARLFGLTVAKGLFDNALSDYLWARAVLLIGPTVATLGLSLQFPIAAVADVATKSPPWLHNSTWIYMLLGALAILAGFFGINVDSWGWLVPAH</sequence>
<dbReference type="InterPro" id="IPR036259">
    <property type="entry name" value="MFS_trans_sf"/>
</dbReference>
<evidence type="ECO:0000256" key="3">
    <source>
        <dbReference type="ARBA" id="ARBA00022989"/>
    </source>
</evidence>
<accession>A0AAW1NUG1</accession>
<dbReference type="SUPFAM" id="SSF103473">
    <property type="entry name" value="MFS general substrate transporter"/>
    <property type="match status" value="1"/>
</dbReference>
<evidence type="ECO:0000256" key="2">
    <source>
        <dbReference type="ARBA" id="ARBA00022692"/>
    </source>
</evidence>
<keyword evidence="3 6" id="KW-1133">Transmembrane helix</keyword>